<dbReference type="GO" id="GO:0012505">
    <property type="term" value="C:endomembrane system"/>
    <property type="evidence" value="ECO:0007669"/>
    <property type="project" value="UniProtKB-SubCell"/>
</dbReference>
<dbReference type="Gene3D" id="6.10.250.1580">
    <property type="match status" value="1"/>
</dbReference>
<comment type="caution">
    <text evidence="15">The sequence shown here is derived from an EMBL/GenBank/DDBJ whole genome shotgun (WGS) entry which is preliminary data.</text>
</comment>
<dbReference type="InterPro" id="IPR002146">
    <property type="entry name" value="ATP_synth_b/b'su_bac/chlpt"/>
</dbReference>
<evidence type="ECO:0000256" key="10">
    <source>
        <dbReference type="ARBA" id="ARBA00023310"/>
    </source>
</evidence>
<evidence type="ECO:0000256" key="8">
    <source>
        <dbReference type="ARBA" id="ARBA00023065"/>
    </source>
</evidence>
<evidence type="ECO:0000256" key="11">
    <source>
        <dbReference type="ARBA" id="ARBA00025198"/>
    </source>
</evidence>
<dbReference type="Proteomes" id="UP000033695">
    <property type="component" value="Unassembled WGS sequence"/>
</dbReference>
<comment type="subunit">
    <text evidence="13">F-type ATPases have 2 components, F(1) - the catalytic core - and F(0) - the membrane proton channel. F(1) has five subunits: alpha(3), beta(3), gamma(1), delta(1), epsilon(1). F(0) has three main subunits: a(1), b(2) and c(10-14). The alpha and beta chains form an alternating ring which encloses part of the gamma chain. F(1) is attached to F(0) by a central stalk formed by the gamma and epsilon chains, while a peripheral stalk is formed by the delta and b chains.</text>
</comment>
<dbReference type="PANTHER" id="PTHR33445">
    <property type="entry name" value="ATP SYNTHASE SUBUNIT B', CHLOROPLASTIC"/>
    <property type="match status" value="1"/>
</dbReference>
<dbReference type="InterPro" id="IPR005864">
    <property type="entry name" value="ATP_synth_F0_bsu_bac"/>
</dbReference>
<dbReference type="CDD" id="cd06503">
    <property type="entry name" value="ATP-synt_Fo_b"/>
    <property type="match status" value="1"/>
</dbReference>
<dbReference type="HOGENOM" id="CLU_079215_4_2_9"/>
<keyword evidence="4 13" id="KW-0138">CF(0)</keyword>
<dbReference type="GO" id="GO:0045259">
    <property type="term" value="C:proton-transporting ATP synthase complex"/>
    <property type="evidence" value="ECO:0007669"/>
    <property type="project" value="UniProtKB-KW"/>
</dbReference>
<reference evidence="15 16" key="1">
    <citation type="submission" date="2014-12" db="EMBL/GenBank/DDBJ databases">
        <title>Comparative genomics of the lactic acid bacteria isolated from the honey bee gut.</title>
        <authorList>
            <person name="Ellegaard K.M."/>
            <person name="Tamarit D."/>
            <person name="Javelind E."/>
            <person name="Olofsson T."/>
            <person name="Andersson S.G."/>
            <person name="Vasquez A."/>
        </authorList>
    </citation>
    <scope>NUCLEOTIDE SEQUENCE [LARGE SCALE GENOMIC DNA]</scope>
    <source>
        <strain evidence="15 16">Hon2</strain>
    </source>
</reference>
<dbReference type="OrthoDB" id="282095at2"/>
<keyword evidence="10 13" id="KW-0066">ATP synthesis</keyword>
<organism evidence="15 16">
    <name type="scientific">Bombilactobacillus mellis</name>
    <dbReference type="NCBI Taxonomy" id="1218508"/>
    <lineage>
        <taxon>Bacteria</taxon>
        <taxon>Bacillati</taxon>
        <taxon>Bacillota</taxon>
        <taxon>Bacilli</taxon>
        <taxon>Lactobacillales</taxon>
        <taxon>Lactobacillaceae</taxon>
        <taxon>Bombilactobacillus</taxon>
    </lineage>
</organism>
<keyword evidence="3 13" id="KW-1003">Cell membrane</keyword>
<dbReference type="HAMAP" id="MF_01398">
    <property type="entry name" value="ATP_synth_b_bprime"/>
    <property type="match status" value="1"/>
</dbReference>
<proteinExistence type="inferred from homology"/>
<comment type="subcellular location">
    <subcellularLocation>
        <location evidence="13">Cell membrane</location>
        <topology evidence="13">Single-pass membrane protein</topology>
    </subcellularLocation>
    <subcellularLocation>
        <location evidence="12">Endomembrane system</location>
        <topology evidence="12">Single-pass membrane protein</topology>
    </subcellularLocation>
</comment>
<dbReference type="NCBIfam" id="TIGR01144">
    <property type="entry name" value="ATP_synt_b"/>
    <property type="match status" value="1"/>
</dbReference>
<dbReference type="InterPro" id="IPR028987">
    <property type="entry name" value="ATP_synth_B-like_membr_sf"/>
</dbReference>
<keyword evidence="8 13" id="KW-0406">Ion transport</keyword>
<dbReference type="PANTHER" id="PTHR33445:SF1">
    <property type="entry name" value="ATP SYNTHASE SUBUNIT B"/>
    <property type="match status" value="1"/>
</dbReference>
<dbReference type="SUPFAM" id="SSF81573">
    <property type="entry name" value="F1F0 ATP synthase subunit B, membrane domain"/>
    <property type="match status" value="1"/>
</dbReference>
<protein>
    <recommendedName>
        <fullName evidence="13">ATP synthase subunit b</fullName>
    </recommendedName>
    <alternativeName>
        <fullName evidence="13">ATP synthase F(0) sector subunit b</fullName>
    </alternativeName>
    <alternativeName>
        <fullName evidence="13">ATPase subunit I</fullName>
    </alternativeName>
    <alternativeName>
        <fullName evidence="13">F-type ATPase subunit b</fullName>
        <shortName evidence="13">F-ATPase subunit b</shortName>
    </alternativeName>
</protein>
<evidence type="ECO:0000313" key="16">
    <source>
        <dbReference type="Proteomes" id="UP000033695"/>
    </source>
</evidence>
<evidence type="ECO:0000256" key="14">
    <source>
        <dbReference type="RuleBase" id="RU003848"/>
    </source>
</evidence>
<keyword evidence="9 13" id="KW-0472">Membrane</keyword>
<gene>
    <name evidence="13 15" type="primary">atpF</name>
    <name evidence="15" type="ORF">JG29_10670</name>
</gene>
<evidence type="ECO:0000256" key="5">
    <source>
        <dbReference type="ARBA" id="ARBA00022692"/>
    </source>
</evidence>
<dbReference type="Pfam" id="PF00430">
    <property type="entry name" value="ATP-synt_B"/>
    <property type="match status" value="1"/>
</dbReference>
<dbReference type="AlphaFoldDB" id="A0A0F4KTW9"/>
<keyword evidence="16" id="KW-1185">Reference proteome</keyword>
<evidence type="ECO:0000256" key="7">
    <source>
        <dbReference type="ARBA" id="ARBA00022989"/>
    </source>
</evidence>
<evidence type="ECO:0000256" key="1">
    <source>
        <dbReference type="ARBA" id="ARBA00005513"/>
    </source>
</evidence>
<dbReference type="STRING" id="1218508.JG29_10670"/>
<name>A0A0F4KTW9_9LACO</name>
<evidence type="ECO:0000256" key="3">
    <source>
        <dbReference type="ARBA" id="ARBA00022475"/>
    </source>
</evidence>
<feature type="transmembrane region" description="Helical" evidence="13">
    <location>
        <begin position="17"/>
        <end position="36"/>
    </location>
</feature>
<evidence type="ECO:0000256" key="6">
    <source>
        <dbReference type="ARBA" id="ARBA00022781"/>
    </source>
</evidence>
<evidence type="ECO:0000256" key="2">
    <source>
        <dbReference type="ARBA" id="ARBA00022448"/>
    </source>
</evidence>
<sequence>MQNNLLLAAQSSSLGDTLFVLIAFILLALLVKHYAWTPITNMMEKRNQKITGDLDYADKERQDAENLKQQRETALKNSKVEAVQIVANAKKSGETQRQSIVDQAHSEAQEIQSQAQANAQQAKQEAMKSVQKDVAQLSVDIASQIIGRELSVSDQENLIDSYIKELNANHETK</sequence>
<accession>A0A0F4KTW9</accession>
<keyword evidence="2 13" id="KW-0813">Transport</keyword>
<keyword evidence="7 13" id="KW-1133">Transmembrane helix</keyword>
<dbReference type="InterPro" id="IPR050059">
    <property type="entry name" value="ATP_synthase_B_chain"/>
</dbReference>
<comment type="function">
    <text evidence="11 13">F(1)F(0) ATP synthase produces ATP from ADP in the presence of a proton or sodium gradient. F-type ATPases consist of two structural domains, F(1) containing the extramembraneous catalytic core and F(0) containing the membrane proton channel, linked together by a central stalk and a peripheral stalk. During catalysis, ATP synthesis in the catalytic domain of F(1) is coupled via a rotary mechanism of the central stalk subunits to proton translocation.</text>
</comment>
<evidence type="ECO:0000256" key="9">
    <source>
        <dbReference type="ARBA" id="ARBA00023136"/>
    </source>
</evidence>
<dbReference type="RefSeq" id="WP_045922925.1">
    <property type="nucleotide sequence ID" value="NZ_JAAEDY010000001.1"/>
</dbReference>
<dbReference type="GO" id="GO:0005886">
    <property type="term" value="C:plasma membrane"/>
    <property type="evidence" value="ECO:0007669"/>
    <property type="project" value="UniProtKB-SubCell"/>
</dbReference>
<evidence type="ECO:0000256" key="13">
    <source>
        <dbReference type="HAMAP-Rule" id="MF_01398"/>
    </source>
</evidence>
<keyword evidence="5 13" id="KW-0812">Transmembrane</keyword>
<keyword evidence="6 13" id="KW-0375">Hydrogen ion transport</keyword>
<dbReference type="EMBL" id="JXBZ01000008">
    <property type="protein sequence ID" value="KJY48661.1"/>
    <property type="molecule type" value="Genomic_DNA"/>
</dbReference>
<evidence type="ECO:0000256" key="12">
    <source>
        <dbReference type="ARBA" id="ARBA00037847"/>
    </source>
</evidence>
<evidence type="ECO:0000256" key="4">
    <source>
        <dbReference type="ARBA" id="ARBA00022547"/>
    </source>
</evidence>
<comment type="function">
    <text evidence="13">Component of the F(0) channel, it forms part of the peripheral stalk, linking F(1) to F(0).</text>
</comment>
<comment type="similarity">
    <text evidence="1 13 14">Belongs to the ATPase B chain family.</text>
</comment>
<evidence type="ECO:0000313" key="15">
    <source>
        <dbReference type="EMBL" id="KJY48661.1"/>
    </source>
</evidence>
<dbReference type="PATRIC" id="fig|1218508.4.peg.1052"/>
<dbReference type="GO" id="GO:0046961">
    <property type="term" value="F:proton-transporting ATPase activity, rotational mechanism"/>
    <property type="evidence" value="ECO:0007669"/>
    <property type="project" value="TreeGrafter"/>
</dbReference>
<dbReference type="GO" id="GO:0046933">
    <property type="term" value="F:proton-transporting ATP synthase activity, rotational mechanism"/>
    <property type="evidence" value="ECO:0007669"/>
    <property type="project" value="UniProtKB-UniRule"/>
</dbReference>